<accession>A0A7S0L333</accession>
<evidence type="ECO:0000313" key="1">
    <source>
        <dbReference type="EMBL" id="CAD8600591.1"/>
    </source>
</evidence>
<sequence length="164" mass="17772">MRAFYTTVISKEVMCQLDAGTTISSIKIDTSAPYFNLMLANSLAKALSELPKETVLGCWAPLQQAWVEKEALRAEAKEQLQRLFSNNVVDVGPDAQEPEPDPVITELTGDDFDQASNETDSAMQWEHTLFLEVVTGVQIAALNPVLPTVPATAAFFTAVGPSGQ</sequence>
<organism evidence="1">
    <name type="scientific">Coccolithus braarudii</name>
    <dbReference type="NCBI Taxonomy" id="221442"/>
    <lineage>
        <taxon>Eukaryota</taxon>
        <taxon>Haptista</taxon>
        <taxon>Haptophyta</taxon>
        <taxon>Prymnesiophyceae</taxon>
        <taxon>Coccolithales</taxon>
        <taxon>Coccolithaceae</taxon>
        <taxon>Coccolithus</taxon>
    </lineage>
</organism>
<protein>
    <submittedName>
        <fullName evidence="1">Uncharacterized protein</fullName>
    </submittedName>
</protein>
<name>A0A7S0L333_9EUKA</name>
<reference evidence="1" key="1">
    <citation type="submission" date="2021-01" db="EMBL/GenBank/DDBJ databases">
        <authorList>
            <person name="Corre E."/>
            <person name="Pelletier E."/>
            <person name="Niang G."/>
            <person name="Scheremetjew M."/>
            <person name="Finn R."/>
            <person name="Kale V."/>
            <person name="Holt S."/>
            <person name="Cochrane G."/>
            <person name="Meng A."/>
            <person name="Brown T."/>
            <person name="Cohen L."/>
        </authorList>
    </citation>
    <scope>NUCLEOTIDE SEQUENCE</scope>
    <source>
        <strain evidence="1">PLY182g</strain>
    </source>
</reference>
<gene>
    <name evidence="1" type="ORF">CPEL01642_LOCUS3921</name>
</gene>
<dbReference type="EMBL" id="HBEY01008040">
    <property type="protein sequence ID" value="CAD8600591.1"/>
    <property type="molecule type" value="Transcribed_RNA"/>
</dbReference>
<dbReference type="AlphaFoldDB" id="A0A7S0L333"/>
<proteinExistence type="predicted"/>